<name>A0A8J5TJU0_ZIZPA</name>
<dbReference type="Proteomes" id="UP000729402">
    <property type="component" value="Unassembled WGS sequence"/>
</dbReference>
<dbReference type="Pfam" id="PF00234">
    <property type="entry name" value="Tryp_alpha_amyl"/>
    <property type="match status" value="1"/>
</dbReference>
<organism evidence="3 4">
    <name type="scientific">Zizania palustris</name>
    <name type="common">Northern wild rice</name>
    <dbReference type="NCBI Taxonomy" id="103762"/>
    <lineage>
        <taxon>Eukaryota</taxon>
        <taxon>Viridiplantae</taxon>
        <taxon>Streptophyta</taxon>
        <taxon>Embryophyta</taxon>
        <taxon>Tracheophyta</taxon>
        <taxon>Spermatophyta</taxon>
        <taxon>Magnoliopsida</taxon>
        <taxon>Liliopsida</taxon>
        <taxon>Poales</taxon>
        <taxon>Poaceae</taxon>
        <taxon>BOP clade</taxon>
        <taxon>Oryzoideae</taxon>
        <taxon>Oryzeae</taxon>
        <taxon>Zizaniinae</taxon>
        <taxon>Zizania</taxon>
    </lineage>
</organism>
<evidence type="ECO:0000313" key="4">
    <source>
        <dbReference type="Proteomes" id="UP000729402"/>
    </source>
</evidence>
<evidence type="ECO:0000313" key="3">
    <source>
        <dbReference type="EMBL" id="KAG8080826.1"/>
    </source>
</evidence>
<accession>A0A8J5TJU0</accession>
<dbReference type="InterPro" id="IPR016140">
    <property type="entry name" value="Bifunc_inhib/LTP/seed_store"/>
</dbReference>
<feature type="signal peptide" evidence="1">
    <location>
        <begin position="1"/>
        <end position="24"/>
    </location>
</feature>
<gene>
    <name evidence="3" type="ORF">GUJ93_ZPchr0007g4552</name>
</gene>
<dbReference type="EMBL" id="JAAALK010000282">
    <property type="protein sequence ID" value="KAG8080826.1"/>
    <property type="molecule type" value="Genomic_DNA"/>
</dbReference>
<dbReference type="OrthoDB" id="1911693at2759"/>
<feature type="chain" id="PRO_5035226608" description="Bifunctional inhibitor/plant lipid transfer protein/seed storage helical domain-containing protein" evidence="1">
    <location>
        <begin position="25"/>
        <end position="124"/>
    </location>
</feature>
<proteinExistence type="predicted"/>
<keyword evidence="4" id="KW-1185">Reference proteome</keyword>
<feature type="domain" description="Bifunctional inhibitor/plant lipid transfer protein/seed storage helical" evidence="2">
    <location>
        <begin position="57"/>
        <end position="114"/>
    </location>
</feature>
<sequence>MTGMRAEILVVALLSLLQWQQVVVVVVGEQNPGRQDEAAGTASCGGSGYLGALIQLMVPCKAAVAPFSPARPSGECCAAVRELGQRCLCLLLAGPPISGADGLMLSRLPAACAADHLLLFSSCP</sequence>
<evidence type="ECO:0000256" key="1">
    <source>
        <dbReference type="SAM" id="SignalP"/>
    </source>
</evidence>
<protein>
    <recommendedName>
        <fullName evidence="2">Bifunctional inhibitor/plant lipid transfer protein/seed storage helical domain-containing protein</fullName>
    </recommendedName>
</protein>
<dbReference type="AlphaFoldDB" id="A0A8J5TJU0"/>
<reference evidence="3" key="2">
    <citation type="submission" date="2021-02" db="EMBL/GenBank/DDBJ databases">
        <authorList>
            <person name="Kimball J.A."/>
            <person name="Haas M.W."/>
            <person name="Macchietto M."/>
            <person name="Kono T."/>
            <person name="Duquette J."/>
            <person name="Shao M."/>
        </authorList>
    </citation>
    <scope>NUCLEOTIDE SEQUENCE</scope>
    <source>
        <tissue evidence="3">Fresh leaf tissue</tissue>
    </source>
</reference>
<evidence type="ECO:0000259" key="2">
    <source>
        <dbReference type="Pfam" id="PF00234"/>
    </source>
</evidence>
<reference evidence="3" key="1">
    <citation type="journal article" date="2021" name="bioRxiv">
        <title>Whole Genome Assembly and Annotation of Northern Wild Rice, Zizania palustris L., Supports a Whole Genome Duplication in the Zizania Genus.</title>
        <authorList>
            <person name="Haas M."/>
            <person name="Kono T."/>
            <person name="Macchietto M."/>
            <person name="Millas R."/>
            <person name="McGilp L."/>
            <person name="Shao M."/>
            <person name="Duquette J."/>
            <person name="Hirsch C.N."/>
            <person name="Kimball J."/>
        </authorList>
    </citation>
    <scope>NUCLEOTIDE SEQUENCE</scope>
    <source>
        <tissue evidence="3">Fresh leaf tissue</tissue>
    </source>
</reference>
<keyword evidence="1" id="KW-0732">Signal</keyword>
<comment type="caution">
    <text evidence="3">The sequence shown here is derived from an EMBL/GenBank/DDBJ whole genome shotgun (WGS) entry which is preliminary data.</text>
</comment>